<dbReference type="Gene3D" id="3.40.50.2000">
    <property type="entry name" value="Glycogen Phosphorylase B"/>
    <property type="match status" value="2"/>
</dbReference>
<gene>
    <name evidence="4" type="ORF">FUT82_08550</name>
    <name evidence="3" type="ORF">TPHV1_10078</name>
</gene>
<dbReference type="EC" id="5.1.-.-" evidence="3"/>
<evidence type="ECO:0000313" key="6">
    <source>
        <dbReference type="Proteomes" id="UP000323594"/>
    </source>
</evidence>
<dbReference type="Proteomes" id="UP000323594">
    <property type="component" value="Chromosome"/>
</dbReference>
<dbReference type="InterPro" id="IPR003331">
    <property type="entry name" value="UDP_GlcNAc_Epimerase_2_dom"/>
</dbReference>
<dbReference type="RefSeq" id="WP_024752521.1">
    <property type="nucleotide sequence ID" value="NZ_CDNC01000001.1"/>
</dbReference>
<dbReference type="EMBL" id="CDNC01000001">
    <property type="protein sequence ID" value="CEM60410.1"/>
    <property type="molecule type" value="Genomic_DNA"/>
</dbReference>
<comment type="similarity">
    <text evidence="1">Belongs to the UDP-N-acetylglucosamine 2-epimerase family.</text>
</comment>
<reference evidence="4 6" key="3">
    <citation type="submission" date="2019-08" db="EMBL/GenBank/DDBJ databases">
        <authorList>
            <person name="Kuhnert P."/>
        </authorList>
    </citation>
    <scope>NUCLEOTIDE SEQUENCE [LARGE SCALE GENOMIC DNA]</scope>
    <source>
        <strain evidence="4 6">B36.5</strain>
    </source>
</reference>
<organism evidence="3 5">
    <name type="scientific">Treponema phagedenis</name>
    <dbReference type="NCBI Taxonomy" id="162"/>
    <lineage>
        <taxon>Bacteria</taxon>
        <taxon>Pseudomonadati</taxon>
        <taxon>Spirochaetota</taxon>
        <taxon>Spirochaetia</taxon>
        <taxon>Spirochaetales</taxon>
        <taxon>Treponemataceae</taxon>
        <taxon>Treponema</taxon>
    </lineage>
</organism>
<dbReference type="PANTHER" id="PTHR43174">
    <property type="entry name" value="UDP-N-ACETYLGLUCOSAMINE 2-EPIMERASE"/>
    <property type="match status" value="1"/>
</dbReference>
<dbReference type="Proteomes" id="UP000042527">
    <property type="component" value="Unassembled WGS sequence"/>
</dbReference>
<protein>
    <submittedName>
        <fullName evidence="4">UDP-N-acetylglucosamine 2-epimerase (Non-hydrolyzing)</fullName>
        <ecNumber evidence="4">5.1.3.14</ecNumber>
    </submittedName>
    <submittedName>
        <fullName evidence="3">UDP-N-acetylglucosamine 2-epimerase homolog</fullName>
        <ecNumber evidence="3">5.1.-.-</ecNumber>
    </submittedName>
</protein>
<dbReference type="EC" id="5.1.3.14" evidence="4"/>
<evidence type="ECO:0000256" key="1">
    <source>
        <dbReference type="RuleBase" id="RU003513"/>
    </source>
</evidence>
<dbReference type="Pfam" id="PF02350">
    <property type="entry name" value="Epimerase_2"/>
    <property type="match status" value="1"/>
</dbReference>
<dbReference type="NCBIfam" id="TIGR00236">
    <property type="entry name" value="wecB"/>
    <property type="match status" value="1"/>
</dbReference>
<dbReference type="EMBL" id="CP042817">
    <property type="protein sequence ID" value="QEJ98039.1"/>
    <property type="molecule type" value="Genomic_DNA"/>
</dbReference>
<dbReference type="PANTHER" id="PTHR43174:SF1">
    <property type="entry name" value="UDP-N-ACETYLGLUCOSAMINE 2-EPIMERASE"/>
    <property type="match status" value="1"/>
</dbReference>
<feature type="domain" description="UDP-N-acetylglucosamine 2-epimerase" evidence="2">
    <location>
        <begin position="30"/>
        <end position="356"/>
    </location>
</feature>
<reference evidence="3" key="2">
    <citation type="submission" date="2015-01" db="EMBL/GenBank/DDBJ databases">
        <authorList>
            <person name="Xiang T."/>
            <person name="Song Y."/>
            <person name="Huang L."/>
            <person name="Wang B."/>
            <person name="Wu P."/>
        </authorList>
    </citation>
    <scope>NUCLEOTIDE SEQUENCE [LARGE SCALE GENOMIC DNA]</scope>
    <source>
        <strain evidence="3">V1</strain>
    </source>
</reference>
<dbReference type="OrthoDB" id="9803238at2"/>
<dbReference type="CDD" id="cd03786">
    <property type="entry name" value="GTB_UDP-GlcNAc_2-Epimerase"/>
    <property type="match status" value="1"/>
</dbReference>
<keyword evidence="1 3" id="KW-0413">Isomerase</keyword>
<dbReference type="AlphaFoldDB" id="A0A0B7GTV6"/>
<dbReference type="GO" id="GO:0008761">
    <property type="term" value="F:UDP-N-acetylglucosamine 2-epimerase activity"/>
    <property type="evidence" value="ECO:0007669"/>
    <property type="project" value="UniProtKB-EC"/>
</dbReference>
<reference evidence="5" key="1">
    <citation type="submission" date="2015-01" db="EMBL/GenBank/DDBJ databases">
        <authorList>
            <person name="Manzoor Shahid"/>
            <person name="Zubair Saima"/>
        </authorList>
    </citation>
    <scope>NUCLEOTIDE SEQUENCE [LARGE SCALE GENOMIC DNA]</scope>
    <source>
        <strain evidence="5">V1</strain>
    </source>
</reference>
<evidence type="ECO:0000313" key="4">
    <source>
        <dbReference type="EMBL" id="QEJ98039.1"/>
    </source>
</evidence>
<dbReference type="GeneID" id="57753556"/>
<accession>A0A0B7GTV6</accession>
<dbReference type="SUPFAM" id="SSF53756">
    <property type="entry name" value="UDP-Glycosyltransferase/glycogen phosphorylase"/>
    <property type="match status" value="1"/>
</dbReference>
<evidence type="ECO:0000259" key="2">
    <source>
        <dbReference type="Pfam" id="PF02350"/>
    </source>
</evidence>
<proteinExistence type="inferred from homology"/>
<keyword evidence="5" id="KW-1185">Reference proteome</keyword>
<evidence type="ECO:0000313" key="5">
    <source>
        <dbReference type="Proteomes" id="UP000042527"/>
    </source>
</evidence>
<evidence type="ECO:0000313" key="3">
    <source>
        <dbReference type="EMBL" id="CEM60410.1"/>
    </source>
</evidence>
<name>A0A0B7GTV6_TREPH</name>
<dbReference type="InterPro" id="IPR029767">
    <property type="entry name" value="WecB-like"/>
</dbReference>
<sequence>MKLLTVIGARPQFIKAAVLSRYIKNNPQCGIKETLVHTGQHYDKNMSDVFFTEMDIPLPDYNLQVGSGTHGKMTGLMLEKIEELLLELKPDILLVYGDTNSTLAGALAASKLHTPVAHVEAGLRSFMMAMPEEQNRRLTDHLSTWLFCPTDTAIENLRHEGIVDAAGKASADNKRVCKTGDIMYDASLYYREKLSSVQTPEDFILLTIHRAENTDDPEKLENIVAAINALPEKKFIFPVHPRTKKILSEHNLKFGSHVTLTEPVGYLEMLQYEKNCEAVVTDSGGVQKEAFFFRKPCITLREKTEWVELVDSGWNILVGSDRKKIVDTIKNISVPNIYPNLYGDGNTAKHIINVLESSQ</sequence>